<organism evidence="2">
    <name type="scientific">freshwater metagenome</name>
    <dbReference type="NCBI Taxonomy" id="449393"/>
    <lineage>
        <taxon>unclassified sequences</taxon>
        <taxon>metagenomes</taxon>
        <taxon>ecological metagenomes</taxon>
    </lineage>
</organism>
<name>A0A6J6IP37_9ZZZZ</name>
<evidence type="ECO:0000259" key="1">
    <source>
        <dbReference type="Pfam" id="PF00929"/>
    </source>
</evidence>
<dbReference type="CDD" id="cd06127">
    <property type="entry name" value="DEDDh"/>
    <property type="match status" value="1"/>
</dbReference>
<dbReference type="GO" id="GO:0003676">
    <property type="term" value="F:nucleic acid binding"/>
    <property type="evidence" value="ECO:0007669"/>
    <property type="project" value="InterPro"/>
</dbReference>
<gene>
    <name evidence="2" type="ORF">UFOPK1909_00894</name>
</gene>
<proteinExistence type="predicted"/>
<dbReference type="Gene3D" id="3.30.420.10">
    <property type="entry name" value="Ribonuclease H-like superfamily/Ribonuclease H"/>
    <property type="match status" value="1"/>
</dbReference>
<dbReference type="Pfam" id="PF00929">
    <property type="entry name" value="RNase_T"/>
    <property type="match status" value="1"/>
</dbReference>
<sequence>MTTEIAIRDGRAADIVVAEILDSLKGFFARGIPVVAYNAPFDFTILHYEALRHGLEPLKLGSVIDPLVIDKFKDKYRKGKRRLENAAEFYNVTLDDAHNATADAIAAGRVAQAIAKRWADELPNSASEIHELQIGWSEAIDSDFETYMKRSVNPDFTATRGWPLKLKRD</sequence>
<dbReference type="EMBL" id="CAEZVD010000111">
    <property type="protein sequence ID" value="CAB4626118.1"/>
    <property type="molecule type" value="Genomic_DNA"/>
</dbReference>
<accession>A0A6J6IP37</accession>
<dbReference type="AlphaFoldDB" id="A0A6J6IP37"/>
<evidence type="ECO:0000313" key="2">
    <source>
        <dbReference type="EMBL" id="CAB4626118.1"/>
    </source>
</evidence>
<feature type="domain" description="Exonuclease" evidence="1">
    <location>
        <begin position="19"/>
        <end position="108"/>
    </location>
</feature>
<protein>
    <submittedName>
        <fullName evidence="2">Unannotated protein</fullName>
    </submittedName>
</protein>
<dbReference type="InterPro" id="IPR036397">
    <property type="entry name" value="RNaseH_sf"/>
</dbReference>
<dbReference type="InterPro" id="IPR012337">
    <property type="entry name" value="RNaseH-like_sf"/>
</dbReference>
<dbReference type="SUPFAM" id="SSF53098">
    <property type="entry name" value="Ribonuclease H-like"/>
    <property type="match status" value="1"/>
</dbReference>
<reference evidence="2" key="1">
    <citation type="submission" date="2020-05" db="EMBL/GenBank/DDBJ databases">
        <authorList>
            <person name="Chiriac C."/>
            <person name="Salcher M."/>
            <person name="Ghai R."/>
            <person name="Kavagutti S V."/>
        </authorList>
    </citation>
    <scope>NUCLEOTIDE SEQUENCE</scope>
</reference>
<dbReference type="InterPro" id="IPR013520">
    <property type="entry name" value="Ribonucl_H"/>
</dbReference>